<dbReference type="Proteomes" id="UP000636709">
    <property type="component" value="Unassembled WGS sequence"/>
</dbReference>
<evidence type="ECO:0000313" key="3">
    <source>
        <dbReference type="Proteomes" id="UP000636709"/>
    </source>
</evidence>
<organism evidence="2 3">
    <name type="scientific">Digitaria exilis</name>
    <dbReference type="NCBI Taxonomy" id="1010633"/>
    <lineage>
        <taxon>Eukaryota</taxon>
        <taxon>Viridiplantae</taxon>
        <taxon>Streptophyta</taxon>
        <taxon>Embryophyta</taxon>
        <taxon>Tracheophyta</taxon>
        <taxon>Spermatophyta</taxon>
        <taxon>Magnoliopsida</taxon>
        <taxon>Liliopsida</taxon>
        <taxon>Poales</taxon>
        <taxon>Poaceae</taxon>
        <taxon>PACMAD clade</taxon>
        <taxon>Panicoideae</taxon>
        <taxon>Panicodae</taxon>
        <taxon>Paniceae</taxon>
        <taxon>Anthephorinae</taxon>
        <taxon>Digitaria</taxon>
    </lineage>
</organism>
<sequence length="21" mass="2050">MLSSAVSVATASSTRSVPAEV</sequence>
<reference evidence="2" key="1">
    <citation type="submission" date="2020-07" db="EMBL/GenBank/DDBJ databases">
        <title>Genome sequence and genetic diversity analysis of an under-domesticated orphan crop, white fonio (Digitaria exilis).</title>
        <authorList>
            <person name="Bennetzen J.L."/>
            <person name="Chen S."/>
            <person name="Ma X."/>
            <person name="Wang X."/>
            <person name="Yssel A.E.J."/>
            <person name="Chaluvadi S.R."/>
            <person name="Johnson M."/>
            <person name="Gangashetty P."/>
            <person name="Hamidou F."/>
            <person name="Sanogo M.D."/>
            <person name="Zwaenepoel A."/>
            <person name="Wallace J."/>
            <person name="Van De Peer Y."/>
            <person name="Van Deynze A."/>
        </authorList>
    </citation>
    <scope>NUCLEOTIDE SEQUENCE</scope>
    <source>
        <tissue evidence="2">Leaves</tissue>
    </source>
</reference>
<comment type="caution">
    <text evidence="2">The sequence shown here is derived from an EMBL/GenBank/DDBJ whole genome shotgun (WGS) entry which is preliminary data.</text>
</comment>
<dbReference type="EMBL" id="JACEFO010002380">
    <property type="protein sequence ID" value="KAF8662497.1"/>
    <property type="molecule type" value="Genomic_DNA"/>
</dbReference>
<protein>
    <submittedName>
        <fullName evidence="2">Uncharacterized protein</fullName>
    </submittedName>
</protein>
<evidence type="ECO:0000313" key="2">
    <source>
        <dbReference type="EMBL" id="KAF8662497.1"/>
    </source>
</evidence>
<name>A0A835AJK0_9POAL</name>
<feature type="region of interest" description="Disordered" evidence="1">
    <location>
        <begin position="1"/>
        <end position="21"/>
    </location>
</feature>
<dbReference type="AlphaFoldDB" id="A0A835AJK0"/>
<accession>A0A835AJK0</accession>
<gene>
    <name evidence="2" type="ORF">HU200_056087</name>
</gene>
<evidence type="ECO:0000256" key="1">
    <source>
        <dbReference type="SAM" id="MobiDB-lite"/>
    </source>
</evidence>
<keyword evidence="3" id="KW-1185">Reference proteome</keyword>
<proteinExistence type="predicted"/>